<comment type="caution">
    <text evidence="6">The sequence shown here is derived from an EMBL/GenBank/DDBJ whole genome shotgun (WGS) entry which is preliminary data.</text>
</comment>
<protein>
    <submittedName>
        <fullName evidence="6">Polypyrimidine tract-binding protein-like protein 3</fullName>
    </submittedName>
</protein>
<organism evidence="6 7">
    <name type="scientific">Gossypium australe</name>
    <dbReference type="NCBI Taxonomy" id="47621"/>
    <lineage>
        <taxon>Eukaryota</taxon>
        <taxon>Viridiplantae</taxon>
        <taxon>Streptophyta</taxon>
        <taxon>Embryophyta</taxon>
        <taxon>Tracheophyta</taxon>
        <taxon>Spermatophyta</taxon>
        <taxon>Magnoliopsida</taxon>
        <taxon>eudicotyledons</taxon>
        <taxon>Gunneridae</taxon>
        <taxon>Pentapetalae</taxon>
        <taxon>rosids</taxon>
        <taxon>malvids</taxon>
        <taxon>Malvales</taxon>
        <taxon>Malvaceae</taxon>
        <taxon>Malvoideae</taxon>
        <taxon>Gossypium</taxon>
    </lineage>
</organism>
<proteinExistence type="predicted"/>
<evidence type="ECO:0000259" key="5">
    <source>
        <dbReference type="Pfam" id="PF11835"/>
    </source>
</evidence>
<gene>
    <name evidence="6" type="ORF">EPI10_007139</name>
</gene>
<dbReference type="PANTHER" id="PTHR15592">
    <property type="entry name" value="MATRIN 3/NUCLEAR PROTEIN 220-RELATED"/>
    <property type="match status" value="1"/>
</dbReference>
<feature type="domain" description="PTBP1-like RNA recognition motif 2" evidence="5">
    <location>
        <begin position="18"/>
        <end position="56"/>
    </location>
</feature>
<dbReference type="InterPro" id="IPR012677">
    <property type="entry name" value="Nucleotide-bd_a/b_plait_sf"/>
</dbReference>
<evidence type="ECO:0000256" key="3">
    <source>
        <dbReference type="SAM" id="MobiDB-lite"/>
    </source>
</evidence>
<feature type="compositionally biased region" description="Polar residues" evidence="3">
    <location>
        <begin position="73"/>
        <end position="89"/>
    </location>
</feature>
<dbReference type="EMBL" id="SMMG02000002">
    <property type="protein sequence ID" value="KAA3485112.1"/>
    <property type="molecule type" value="Genomic_DNA"/>
</dbReference>
<dbReference type="Gene3D" id="3.30.70.330">
    <property type="match status" value="1"/>
</dbReference>
<keyword evidence="4" id="KW-0732">Signal</keyword>
<evidence type="ECO:0000256" key="1">
    <source>
        <dbReference type="ARBA" id="ARBA00022737"/>
    </source>
</evidence>
<sequence>MKCLHLSSLPHPVLANLLGFQALIQYQGRQNAISARTSLQGRNIYDGCCQLDIQFSNLDELQVHYNNERSRDFTNPNLPTEQKGRSSQHPGYGDAGGIWIPTGGYCSVHGLNINETVLSDLGATTVKSVCQLTSLFLKFFVSVAVIKQTSFFPAWQMLLSTHILFVASFCGKLLEHAFYSSLANRKAFDQTWIVDIIWAHITHIYVSIWYGVLLDSLTGSSLL</sequence>
<dbReference type="InterPro" id="IPR021790">
    <property type="entry name" value="PTBP1-like_RRM2"/>
</dbReference>
<evidence type="ECO:0000313" key="7">
    <source>
        <dbReference type="Proteomes" id="UP000325315"/>
    </source>
</evidence>
<evidence type="ECO:0000256" key="2">
    <source>
        <dbReference type="ARBA" id="ARBA00022884"/>
    </source>
</evidence>
<feature type="chain" id="PRO_5022901965" evidence="4">
    <location>
        <begin position="16"/>
        <end position="223"/>
    </location>
</feature>
<keyword evidence="1" id="KW-0677">Repeat</keyword>
<dbReference type="OrthoDB" id="296632at2759"/>
<dbReference type="InterPro" id="IPR035979">
    <property type="entry name" value="RBD_domain_sf"/>
</dbReference>
<keyword evidence="2" id="KW-0694">RNA-binding</keyword>
<evidence type="ECO:0000256" key="4">
    <source>
        <dbReference type="SAM" id="SignalP"/>
    </source>
</evidence>
<evidence type="ECO:0000313" key="6">
    <source>
        <dbReference type="EMBL" id="KAA3485112.1"/>
    </source>
</evidence>
<dbReference type="AlphaFoldDB" id="A0A5B6WW31"/>
<dbReference type="Pfam" id="PF11835">
    <property type="entry name" value="RRM_8"/>
    <property type="match status" value="1"/>
</dbReference>
<dbReference type="GO" id="GO:0003723">
    <property type="term" value="F:RNA binding"/>
    <property type="evidence" value="ECO:0007669"/>
    <property type="project" value="UniProtKB-KW"/>
</dbReference>
<name>A0A5B6WW31_9ROSI</name>
<keyword evidence="7" id="KW-1185">Reference proteome</keyword>
<reference evidence="6" key="1">
    <citation type="submission" date="2019-08" db="EMBL/GenBank/DDBJ databases">
        <authorList>
            <person name="Liu F."/>
        </authorList>
    </citation>
    <scope>NUCLEOTIDE SEQUENCE [LARGE SCALE GENOMIC DNA]</scope>
    <source>
        <strain evidence="6">PA1801</strain>
        <tissue evidence="6">Leaf</tissue>
    </source>
</reference>
<feature type="region of interest" description="Disordered" evidence="3">
    <location>
        <begin position="70"/>
        <end position="91"/>
    </location>
</feature>
<dbReference type="SUPFAM" id="SSF54928">
    <property type="entry name" value="RNA-binding domain, RBD"/>
    <property type="match status" value="1"/>
</dbReference>
<feature type="signal peptide" evidence="4">
    <location>
        <begin position="1"/>
        <end position="15"/>
    </location>
</feature>
<accession>A0A5B6WW31</accession>
<dbReference type="Proteomes" id="UP000325315">
    <property type="component" value="Unassembled WGS sequence"/>
</dbReference>